<dbReference type="AlphaFoldDB" id="A0A3M9M7C1"/>
<evidence type="ECO:0000313" key="1">
    <source>
        <dbReference type="EMBL" id="RNI21376.1"/>
    </source>
</evidence>
<organism evidence="1 2">
    <name type="scientific">Flexivirga caeni</name>
    <dbReference type="NCBI Taxonomy" id="2294115"/>
    <lineage>
        <taxon>Bacteria</taxon>
        <taxon>Bacillati</taxon>
        <taxon>Actinomycetota</taxon>
        <taxon>Actinomycetes</taxon>
        <taxon>Micrococcales</taxon>
        <taxon>Dermacoccaceae</taxon>
        <taxon>Flexivirga</taxon>
    </lineage>
</organism>
<accession>A0A3M9M7C1</accession>
<evidence type="ECO:0000313" key="2">
    <source>
        <dbReference type="Proteomes" id="UP000271678"/>
    </source>
</evidence>
<reference evidence="1 2" key="1">
    <citation type="submission" date="2018-11" db="EMBL/GenBank/DDBJ databases">
        <title>Draft genome of Simplicispira Flexivirga sp. BO-16.</title>
        <authorList>
            <person name="Im W.T."/>
        </authorList>
    </citation>
    <scope>NUCLEOTIDE SEQUENCE [LARGE SCALE GENOMIC DNA]</scope>
    <source>
        <strain evidence="1 2">BO-16</strain>
    </source>
</reference>
<dbReference type="RefSeq" id="WP_123271692.1">
    <property type="nucleotide sequence ID" value="NZ_RJJQ01000011.1"/>
</dbReference>
<comment type="caution">
    <text evidence="1">The sequence shown here is derived from an EMBL/GenBank/DDBJ whole genome shotgun (WGS) entry which is preliminary data.</text>
</comment>
<keyword evidence="2" id="KW-1185">Reference proteome</keyword>
<dbReference type="Proteomes" id="UP000271678">
    <property type="component" value="Unassembled WGS sequence"/>
</dbReference>
<sequence length="312" mass="33873">MSSHQHARGQRIGFAQAPVEVRQWVRGRLGDPIADVIDCTGGMSPGPAARLRSDSGTRVFAKACGPELNPDTPGLIRSEGRLLAGLPEHPCLPRLLDLYDDGRWVALLLEDLPGELPGVPWSADDLRRASGVVAKVRRVLDDVSAGWLPSARGHAPLFTDAWKLLGERLGQVDPWWAKHHDQLAAHAERAATLIDGESVLHWDVRADNLIFAPGRDVLIDWGQARRGAPWLDHALLATDCAMSGSVVSAMDFFAFEPALAERDPADLVSLMAAAAMTFAARMSDPAPPGLPTMPATRARWAENLRRELAELL</sequence>
<name>A0A3M9M7C1_9MICO</name>
<dbReference type="Gene3D" id="3.90.1200.10">
    <property type="match status" value="1"/>
</dbReference>
<proteinExistence type="predicted"/>
<dbReference type="SUPFAM" id="SSF56112">
    <property type="entry name" value="Protein kinase-like (PK-like)"/>
    <property type="match status" value="1"/>
</dbReference>
<dbReference type="GO" id="GO:0016740">
    <property type="term" value="F:transferase activity"/>
    <property type="evidence" value="ECO:0007669"/>
    <property type="project" value="UniProtKB-KW"/>
</dbReference>
<protein>
    <submittedName>
        <fullName evidence="1">Aminoglycoside phosphotransferase family protein</fullName>
    </submittedName>
</protein>
<dbReference type="OrthoDB" id="2570531at2"/>
<dbReference type="EMBL" id="RJJQ01000011">
    <property type="protein sequence ID" value="RNI21376.1"/>
    <property type="molecule type" value="Genomic_DNA"/>
</dbReference>
<dbReference type="InterPro" id="IPR011009">
    <property type="entry name" value="Kinase-like_dom_sf"/>
</dbReference>
<keyword evidence="1" id="KW-0808">Transferase</keyword>
<gene>
    <name evidence="1" type="ORF">EFY87_11935</name>
</gene>